<name>A0A0G3IBY1_9BURK</name>
<dbReference type="KEGG" id="pox:MB84_28255"/>
<geneLocation type="plasmid" evidence="1 2">
    <name>pPO70-1</name>
</geneLocation>
<evidence type="ECO:0000313" key="1">
    <source>
        <dbReference type="EMBL" id="AKK24714.1"/>
    </source>
</evidence>
<dbReference type="Proteomes" id="UP000035050">
    <property type="component" value="Plasmid pPO70-1"/>
</dbReference>
<dbReference type="EMBL" id="CP011518">
    <property type="protein sequence ID" value="AKK24714.1"/>
    <property type="molecule type" value="Genomic_DNA"/>
</dbReference>
<keyword evidence="2" id="KW-1185">Reference proteome</keyword>
<dbReference type="PATRIC" id="fig|573737.6.peg.5559"/>
<sequence>MTKLTFEAIKQMTYEDLEAIGDPMDLTGIGFISPMLVAYAVRTGQLHSRYAGIALPELLNAINNATTMIASCPDAIRNACSEQRDVMVDAYLDRLQQHIRAALRPH</sequence>
<keyword evidence="1" id="KW-0614">Plasmid</keyword>
<proteinExistence type="predicted"/>
<reference evidence="1" key="1">
    <citation type="submission" date="2016-06" db="EMBL/GenBank/DDBJ databases">
        <title>Pandoraea oxalativorans DSM 23570 Genome Sequencing.</title>
        <authorList>
            <person name="Ee R."/>
            <person name="Lim Y.-L."/>
            <person name="Yong D."/>
            <person name="Yin W.-F."/>
            <person name="Chan K.-G."/>
        </authorList>
    </citation>
    <scope>NUCLEOTIDE SEQUENCE</scope>
    <source>
        <strain evidence="1">DSM 23570</strain>
        <plasmid evidence="1">pPO70-1</plasmid>
    </source>
</reference>
<gene>
    <name evidence="1" type="ORF">MB84_28255</name>
</gene>
<accession>A0A0G3IBY1</accession>
<protein>
    <submittedName>
        <fullName evidence="1">Uncharacterized protein</fullName>
    </submittedName>
</protein>
<evidence type="ECO:0000313" key="2">
    <source>
        <dbReference type="Proteomes" id="UP000035050"/>
    </source>
</evidence>
<organism evidence="1 2">
    <name type="scientific">Pandoraea oxalativorans</name>
    <dbReference type="NCBI Taxonomy" id="573737"/>
    <lineage>
        <taxon>Bacteria</taxon>
        <taxon>Pseudomonadati</taxon>
        <taxon>Pseudomonadota</taxon>
        <taxon>Betaproteobacteria</taxon>
        <taxon>Burkholderiales</taxon>
        <taxon>Burkholderiaceae</taxon>
        <taxon>Pandoraea</taxon>
    </lineage>
</organism>
<dbReference type="AlphaFoldDB" id="A0A0G3IBY1"/>